<protein>
    <submittedName>
        <fullName evidence="3">Uncharacterized protein</fullName>
    </submittedName>
</protein>
<feature type="compositionally biased region" description="Low complexity" evidence="1">
    <location>
        <begin position="103"/>
        <end position="116"/>
    </location>
</feature>
<dbReference type="Gene3D" id="1.20.5.320">
    <property type="entry name" value="6-Phosphogluconate Dehydrogenase, domain 3"/>
    <property type="match status" value="1"/>
</dbReference>
<proteinExistence type="predicted"/>
<feature type="compositionally biased region" description="Basic and acidic residues" evidence="1">
    <location>
        <begin position="261"/>
        <end position="270"/>
    </location>
</feature>
<feature type="compositionally biased region" description="Polar residues" evidence="1">
    <location>
        <begin position="225"/>
        <end position="236"/>
    </location>
</feature>
<accession>A0A8E0RPW8</accession>
<organism evidence="3 4">
    <name type="scientific">Fasciolopsis buskii</name>
    <dbReference type="NCBI Taxonomy" id="27845"/>
    <lineage>
        <taxon>Eukaryota</taxon>
        <taxon>Metazoa</taxon>
        <taxon>Spiralia</taxon>
        <taxon>Lophotrochozoa</taxon>
        <taxon>Platyhelminthes</taxon>
        <taxon>Trematoda</taxon>
        <taxon>Digenea</taxon>
        <taxon>Plagiorchiida</taxon>
        <taxon>Echinostomata</taxon>
        <taxon>Echinostomatoidea</taxon>
        <taxon>Fasciolidae</taxon>
        <taxon>Fasciolopsis</taxon>
    </lineage>
</organism>
<feature type="chain" id="PRO_5034136197" evidence="2">
    <location>
        <begin position="19"/>
        <end position="448"/>
    </location>
</feature>
<keyword evidence="4" id="KW-1185">Reference proteome</keyword>
<keyword evidence="2" id="KW-0732">Signal</keyword>
<gene>
    <name evidence="3" type="ORF">FBUS_01840</name>
</gene>
<feature type="signal peptide" evidence="2">
    <location>
        <begin position="1"/>
        <end position="18"/>
    </location>
</feature>
<dbReference type="OrthoDB" id="6250749at2759"/>
<evidence type="ECO:0000256" key="2">
    <source>
        <dbReference type="SAM" id="SignalP"/>
    </source>
</evidence>
<name>A0A8E0RPW8_9TREM</name>
<sequence length="448" mass="49506">MLTHTVFILMLILNLATSIPSESEPRNITFSSRNTFKPVTLPRLPGPFEFPNSDTSIISTKPLEATKCRLQIECTSTDTEMETSGIDAIQPRERRIRVPVRSAQGPRGPAGPQGIPGVPGPPGPRGLQGPPGDCRGTEICETFDQSPQKKSPIHRDWQSSRNGNINQPPAGLVQPRSPRVSVLPSSLFSHYPDGKQSMHSIPVATFLASKPSPREVTSPPFSRILSPSQQEINVPQSRGLLHFRRPRSWLAPPGQRRQQGKRRDEDDKSRPANSMSPVELKTQTLKEFVLPEGQTFSDRLVTLEHTFSQCIIKTATDISTDPITATGQCPDQPLEAISPMDGIVIEWDALEGITVEQFWNYFETALLNETFASPSVSGTRWKPIKADGSSEIPFRGQTRTIERYLQRGSDAAWVPVVSRKRQRNGVALRHVASALILPVSILTVISQQ</sequence>
<dbReference type="Proteomes" id="UP000728185">
    <property type="component" value="Unassembled WGS sequence"/>
</dbReference>
<reference evidence="3" key="1">
    <citation type="submission" date="2019-05" db="EMBL/GenBank/DDBJ databases">
        <title>Annotation for the trematode Fasciolopsis buski.</title>
        <authorList>
            <person name="Choi Y.-J."/>
        </authorList>
    </citation>
    <scope>NUCLEOTIDE SEQUENCE</scope>
    <source>
        <strain evidence="3">HT</strain>
        <tissue evidence="3">Whole worm</tissue>
    </source>
</reference>
<comment type="caution">
    <text evidence="3">The sequence shown here is derived from an EMBL/GenBank/DDBJ whole genome shotgun (WGS) entry which is preliminary data.</text>
</comment>
<evidence type="ECO:0000313" key="3">
    <source>
        <dbReference type="EMBL" id="KAA0187266.1"/>
    </source>
</evidence>
<feature type="region of interest" description="Disordered" evidence="1">
    <location>
        <begin position="210"/>
        <end position="278"/>
    </location>
</feature>
<evidence type="ECO:0000313" key="4">
    <source>
        <dbReference type="Proteomes" id="UP000728185"/>
    </source>
</evidence>
<evidence type="ECO:0000256" key="1">
    <source>
        <dbReference type="SAM" id="MobiDB-lite"/>
    </source>
</evidence>
<dbReference type="AlphaFoldDB" id="A0A8E0RPW8"/>
<feature type="region of interest" description="Disordered" evidence="1">
    <location>
        <begin position="101"/>
        <end position="178"/>
    </location>
</feature>
<dbReference type="EMBL" id="LUCM01009250">
    <property type="protein sequence ID" value="KAA0187266.1"/>
    <property type="molecule type" value="Genomic_DNA"/>
</dbReference>